<keyword evidence="4" id="KW-0496">Mitochondrion</keyword>
<dbReference type="GO" id="GO:0097250">
    <property type="term" value="P:mitochondrial respirasome assembly"/>
    <property type="evidence" value="ECO:0007669"/>
    <property type="project" value="TreeGrafter"/>
</dbReference>
<dbReference type="GO" id="GO:0031966">
    <property type="term" value="C:mitochondrial membrane"/>
    <property type="evidence" value="ECO:0007669"/>
    <property type="project" value="UniProtKB-SubCell"/>
</dbReference>
<dbReference type="Proteomes" id="UP000717515">
    <property type="component" value="Unassembled WGS sequence"/>
</dbReference>
<feature type="transmembrane region" description="Helical" evidence="6">
    <location>
        <begin position="89"/>
        <end position="110"/>
    </location>
</feature>
<reference evidence="8" key="1">
    <citation type="submission" date="2021-07" db="EMBL/GenBank/DDBJ databases">
        <title>Draft genome of Mortierella alpina, strain LL118, isolated from an aspen leaf litter sample.</title>
        <authorList>
            <person name="Yang S."/>
            <person name="Vinatzer B.A."/>
        </authorList>
    </citation>
    <scope>NUCLEOTIDE SEQUENCE</scope>
    <source>
        <strain evidence="8">LL118</strain>
    </source>
</reference>
<feature type="domain" description="HIG1" evidence="7">
    <location>
        <begin position="59"/>
        <end position="154"/>
    </location>
</feature>
<protein>
    <recommendedName>
        <fullName evidence="7">HIG1 domain-containing protein</fullName>
    </recommendedName>
</protein>
<comment type="subcellular location">
    <subcellularLocation>
        <location evidence="1">Mitochondrion membrane</location>
    </subcellularLocation>
</comment>
<name>A0A9P8II30_MORAP</name>
<organism evidence="8 9">
    <name type="scientific">Mortierella alpina</name>
    <name type="common">Oleaginous fungus</name>
    <name type="synonym">Mortierella renispora</name>
    <dbReference type="NCBI Taxonomy" id="64518"/>
    <lineage>
        <taxon>Eukaryota</taxon>
        <taxon>Fungi</taxon>
        <taxon>Fungi incertae sedis</taxon>
        <taxon>Mucoromycota</taxon>
        <taxon>Mortierellomycotina</taxon>
        <taxon>Mortierellomycetes</taxon>
        <taxon>Mortierellales</taxon>
        <taxon>Mortierellaceae</taxon>
        <taxon>Mortierella</taxon>
    </lineage>
</organism>
<dbReference type="AlphaFoldDB" id="A0A9P8II30"/>
<accession>A0A9P8II30</accession>
<gene>
    <name evidence="8" type="ORF">KVV02_000246</name>
</gene>
<dbReference type="PANTHER" id="PTHR12297">
    <property type="entry name" value="HYPOXIA-INDUCBILE GENE 1 HIG1 -RELATED"/>
    <property type="match status" value="1"/>
</dbReference>
<comment type="caution">
    <text evidence="8">The sequence shown here is derived from an EMBL/GenBank/DDBJ whole genome shotgun (WGS) entry which is preliminary data.</text>
</comment>
<dbReference type="PANTHER" id="PTHR12297:SF3">
    <property type="entry name" value="HIG1 DOMAIN FAMILY MEMBER 1A"/>
    <property type="match status" value="1"/>
</dbReference>
<dbReference type="InterPro" id="IPR050355">
    <property type="entry name" value="RCF1"/>
</dbReference>
<evidence type="ECO:0000256" key="2">
    <source>
        <dbReference type="ARBA" id="ARBA00022692"/>
    </source>
</evidence>
<evidence type="ECO:0000256" key="5">
    <source>
        <dbReference type="ARBA" id="ARBA00023136"/>
    </source>
</evidence>
<keyword evidence="2 6" id="KW-0812">Transmembrane</keyword>
<dbReference type="Pfam" id="PF04588">
    <property type="entry name" value="HIG_1_N"/>
    <property type="match status" value="1"/>
</dbReference>
<keyword evidence="5 6" id="KW-0472">Membrane</keyword>
<feature type="transmembrane region" description="Helical" evidence="6">
    <location>
        <begin position="122"/>
        <end position="143"/>
    </location>
</feature>
<evidence type="ECO:0000256" key="4">
    <source>
        <dbReference type="ARBA" id="ARBA00023128"/>
    </source>
</evidence>
<evidence type="ECO:0000256" key="6">
    <source>
        <dbReference type="SAM" id="Phobius"/>
    </source>
</evidence>
<sequence>MSDDQYFDEDTETAMEKVKRLFRENKVVSAGKSQRVKSKAWRGGGTFRFQFECPTRKVDTGNYGRISWTPTEALHCRKISVSNHLRSYIHSYFTGVGLTIAAFIGASYGVRSGRREFAQHMFRARVGFQFFTLAALLGGGMFYDNKRKEERLALEQSRMVALEQQEKNV</sequence>
<dbReference type="PROSITE" id="PS51503">
    <property type="entry name" value="HIG1"/>
    <property type="match status" value="1"/>
</dbReference>
<evidence type="ECO:0000313" key="9">
    <source>
        <dbReference type="Proteomes" id="UP000717515"/>
    </source>
</evidence>
<dbReference type="EMBL" id="JAIFTL010000001">
    <property type="protein sequence ID" value="KAG9327800.1"/>
    <property type="molecule type" value="Genomic_DNA"/>
</dbReference>
<keyword evidence="3 6" id="KW-1133">Transmembrane helix</keyword>
<evidence type="ECO:0000256" key="1">
    <source>
        <dbReference type="ARBA" id="ARBA00004325"/>
    </source>
</evidence>
<evidence type="ECO:0000256" key="3">
    <source>
        <dbReference type="ARBA" id="ARBA00022989"/>
    </source>
</evidence>
<evidence type="ECO:0000259" key="7">
    <source>
        <dbReference type="PROSITE" id="PS51503"/>
    </source>
</evidence>
<proteinExistence type="predicted"/>
<dbReference type="InterPro" id="IPR007667">
    <property type="entry name" value="Hypoxia_induced_domain"/>
</dbReference>
<evidence type="ECO:0000313" key="8">
    <source>
        <dbReference type="EMBL" id="KAG9327800.1"/>
    </source>
</evidence>